<dbReference type="OrthoDB" id="1938835at2759"/>
<dbReference type="Proteomes" id="UP000796880">
    <property type="component" value="Unassembled WGS sequence"/>
</dbReference>
<dbReference type="PANTHER" id="PTHR31150:SF32">
    <property type="entry name" value="RING_U-BOX SUPERFAMILY PROTEIN"/>
    <property type="match status" value="1"/>
</dbReference>
<organism evidence="4 5">
    <name type="scientific">Rhamnella rubrinervis</name>
    <dbReference type="NCBI Taxonomy" id="2594499"/>
    <lineage>
        <taxon>Eukaryota</taxon>
        <taxon>Viridiplantae</taxon>
        <taxon>Streptophyta</taxon>
        <taxon>Embryophyta</taxon>
        <taxon>Tracheophyta</taxon>
        <taxon>Spermatophyta</taxon>
        <taxon>Magnoliopsida</taxon>
        <taxon>eudicotyledons</taxon>
        <taxon>Gunneridae</taxon>
        <taxon>Pentapetalae</taxon>
        <taxon>rosids</taxon>
        <taxon>fabids</taxon>
        <taxon>Rosales</taxon>
        <taxon>Rhamnaceae</taxon>
        <taxon>rhamnoid group</taxon>
        <taxon>Rhamneae</taxon>
        <taxon>Rhamnella</taxon>
    </lineage>
</organism>
<keyword evidence="1" id="KW-0862">Zinc</keyword>
<feature type="region of interest" description="Disordered" evidence="2">
    <location>
        <begin position="385"/>
        <end position="404"/>
    </location>
</feature>
<protein>
    <recommendedName>
        <fullName evidence="3">RING-type domain-containing protein</fullName>
    </recommendedName>
</protein>
<comment type="caution">
    <text evidence="4">The sequence shown here is derived from an EMBL/GenBank/DDBJ whole genome shotgun (WGS) entry which is preliminary data.</text>
</comment>
<evidence type="ECO:0000256" key="1">
    <source>
        <dbReference type="PROSITE-ProRule" id="PRU00175"/>
    </source>
</evidence>
<proteinExistence type="predicted"/>
<dbReference type="PROSITE" id="PS50089">
    <property type="entry name" value="ZF_RING_2"/>
    <property type="match status" value="1"/>
</dbReference>
<gene>
    <name evidence="4" type="ORF">FNV43_RR11540</name>
</gene>
<dbReference type="PANTHER" id="PTHR31150">
    <property type="entry name" value="EXPRESSED PROTEIN"/>
    <property type="match status" value="1"/>
</dbReference>
<reference evidence="4" key="1">
    <citation type="submission" date="2020-03" db="EMBL/GenBank/DDBJ databases">
        <title>A high-quality chromosome-level genome assembly of a woody plant with both climbing and erect habits, Rhamnella rubrinervis.</title>
        <authorList>
            <person name="Lu Z."/>
            <person name="Yang Y."/>
            <person name="Zhu X."/>
            <person name="Sun Y."/>
        </authorList>
    </citation>
    <scope>NUCLEOTIDE SEQUENCE</scope>
    <source>
        <strain evidence="4">BYM</strain>
        <tissue evidence="4">Leaf</tissue>
    </source>
</reference>
<sequence>MGSACCVAAKERTHPNRSGGETLCRNVIYSPSWSFRWDNRGRVAGETETPLYQVSHGISTNASMELKGTLGSERGNFSDAGSPLENFESPLSQKSPIHGRVVTRIMTSSSADLSFASNYSSEVKNLVESPGIADSSAPNLSFSIPSAFSTPTADPLTTHCYPLFPNSTPSRRARRSPGHQLLRQVSDSRILGLKSPNNNSISEGRPSFVFSTCSNDLATGSQGGSSDGWSMRTFSELVASSQRERWSFDSEHFGSIHGKISESSSRFSSSPSIDLQSCGACSKLLTERSSWSSQKIISGPDLSVVAVLICGHVYHAECLEMMTPEADKYDPACPICMVGEKQFSKMSRKARAEVDLKAKNHKISRNRVVDSFDSDFDVFDHQNNTDRKGKCPKMEPSSSSKGSFAKPFLKRHFSLGSKWGRSLSENDTTRKKGFGPDIAKTKLLSSGKRRTMVSLQKLGRYF</sequence>
<dbReference type="GO" id="GO:0008270">
    <property type="term" value="F:zinc ion binding"/>
    <property type="evidence" value="ECO:0007669"/>
    <property type="project" value="UniProtKB-KW"/>
</dbReference>
<dbReference type="InterPro" id="IPR013083">
    <property type="entry name" value="Znf_RING/FYVE/PHD"/>
</dbReference>
<dbReference type="InterPro" id="IPR001841">
    <property type="entry name" value="Znf_RING"/>
</dbReference>
<evidence type="ECO:0000256" key="2">
    <source>
        <dbReference type="SAM" id="MobiDB-lite"/>
    </source>
</evidence>
<evidence type="ECO:0000313" key="4">
    <source>
        <dbReference type="EMBL" id="KAF3446361.1"/>
    </source>
</evidence>
<keyword evidence="5" id="KW-1185">Reference proteome</keyword>
<dbReference type="SUPFAM" id="SSF57850">
    <property type="entry name" value="RING/U-box"/>
    <property type="match status" value="1"/>
</dbReference>
<dbReference type="AlphaFoldDB" id="A0A8K0MHQ3"/>
<dbReference type="Gene3D" id="3.30.40.10">
    <property type="entry name" value="Zinc/RING finger domain, C3HC4 (zinc finger)"/>
    <property type="match status" value="1"/>
</dbReference>
<keyword evidence="1" id="KW-0863">Zinc-finger</keyword>
<evidence type="ECO:0000313" key="5">
    <source>
        <dbReference type="Proteomes" id="UP000796880"/>
    </source>
</evidence>
<evidence type="ECO:0000259" key="3">
    <source>
        <dbReference type="PROSITE" id="PS50089"/>
    </source>
</evidence>
<dbReference type="EMBL" id="VOIH02000005">
    <property type="protein sequence ID" value="KAF3446361.1"/>
    <property type="molecule type" value="Genomic_DNA"/>
</dbReference>
<keyword evidence="1" id="KW-0479">Metal-binding</keyword>
<name>A0A8K0MHQ3_9ROSA</name>
<feature type="domain" description="RING-type" evidence="3">
    <location>
        <begin position="278"/>
        <end position="336"/>
    </location>
</feature>
<accession>A0A8K0MHQ3</accession>